<dbReference type="InterPro" id="IPR002048">
    <property type="entry name" value="EF_hand_dom"/>
</dbReference>
<dbReference type="PANTHER" id="PTHR23048">
    <property type="entry name" value="MYOSIN LIGHT CHAIN 1, 3"/>
    <property type="match status" value="1"/>
</dbReference>
<dbReference type="Pfam" id="PF13499">
    <property type="entry name" value="EF-hand_7"/>
    <property type="match status" value="2"/>
</dbReference>
<dbReference type="CDD" id="cd00051">
    <property type="entry name" value="EFh"/>
    <property type="match status" value="2"/>
</dbReference>
<proteinExistence type="predicted"/>
<feature type="domain" description="EF-hand" evidence="4">
    <location>
        <begin position="16"/>
        <end position="51"/>
    </location>
</feature>
<name>A0ABR2I680_9EUKA</name>
<dbReference type="PANTHER" id="PTHR23048:SF59">
    <property type="entry name" value="EF-HAND SUPERFAMILY PROTEIN"/>
    <property type="match status" value="1"/>
</dbReference>
<protein>
    <submittedName>
        <fullName evidence="5">Centrin, EF-hand protein</fullName>
    </submittedName>
</protein>
<gene>
    <name evidence="5" type="ORF">M9Y10_013153</name>
</gene>
<evidence type="ECO:0000259" key="4">
    <source>
        <dbReference type="PROSITE" id="PS50222"/>
    </source>
</evidence>
<feature type="region of interest" description="Disordered" evidence="3">
    <location>
        <begin position="1"/>
        <end position="20"/>
    </location>
</feature>
<evidence type="ECO:0000256" key="2">
    <source>
        <dbReference type="ARBA" id="ARBA00022837"/>
    </source>
</evidence>
<feature type="domain" description="EF-hand" evidence="4">
    <location>
        <begin position="52"/>
        <end position="87"/>
    </location>
</feature>
<dbReference type="InterPro" id="IPR011992">
    <property type="entry name" value="EF-hand-dom_pair"/>
</dbReference>
<evidence type="ECO:0000256" key="3">
    <source>
        <dbReference type="SAM" id="MobiDB-lite"/>
    </source>
</evidence>
<dbReference type="InterPro" id="IPR018247">
    <property type="entry name" value="EF_Hand_1_Ca_BS"/>
</dbReference>
<keyword evidence="1" id="KW-0677">Repeat</keyword>
<dbReference type="EMBL" id="JAPFFF010000019">
    <property type="protein sequence ID" value="KAK8858053.1"/>
    <property type="molecule type" value="Genomic_DNA"/>
</dbReference>
<dbReference type="PROSITE" id="PS00018">
    <property type="entry name" value="EF_HAND_1"/>
    <property type="match status" value="2"/>
</dbReference>
<sequence>MTDPTAAQPAQKTPDEPTRDVKEAFDMFDINKDGVIDAEELKIAFNSLGFEFNQREVERIIAEVDPSNKGTIDLEHFSELIQSKMAEREEIDHIQTAFDMLDFDKTGKITFKNLKQIAKDLGESLTDQEIREMLGEADTDNDGEISFEEFVGLVRTASFS</sequence>
<evidence type="ECO:0000313" key="5">
    <source>
        <dbReference type="EMBL" id="KAK8858053.1"/>
    </source>
</evidence>
<evidence type="ECO:0000313" key="6">
    <source>
        <dbReference type="Proteomes" id="UP001470230"/>
    </source>
</evidence>
<reference evidence="5 6" key="1">
    <citation type="submission" date="2024-04" db="EMBL/GenBank/DDBJ databases">
        <title>Tritrichomonas musculus Genome.</title>
        <authorList>
            <person name="Alves-Ferreira E."/>
            <person name="Grigg M."/>
            <person name="Lorenzi H."/>
            <person name="Galac M."/>
        </authorList>
    </citation>
    <scope>NUCLEOTIDE SEQUENCE [LARGE SCALE GENOMIC DNA]</scope>
    <source>
        <strain evidence="5 6">EAF2021</strain>
    </source>
</reference>
<organism evidence="5 6">
    <name type="scientific">Tritrichomonas musculus</name>
    <dbReference type="NCBI Taxonomy" id="1915356"/>
    <lineage>
        <taxon>Eukaryota</taxon>
        <taxon>Metamonada</taxon>
        <taxon>Parabasalia</taxon>
        <taxon>Tritrichomonadida</taxon>
        <taxon>Tritrichomonadidae</taxon>
        <taxon>Tritrichomonas</taxon>
    </lineage>
</organism>
<keyword evidence="2" id="KW-0106">Calcium</keyword>
<dbReference type="SUPFAM" id="SSF47473">
    <property type="entry name" value="EF-hand"/>
    <property type="match status" value="1"/>
</dbReference>
<dbReference type="Gene3D" id="1.10.238.10">
    <property type="entry name" value="EF-hand"/>
    <property type="match status" value="2"/>
</dbReference>
<dbReference type="InterPro" id="IPR050230">
    <property type="entry name" value="CALM/Myosin/TropC-like"/>
</dbReference>
<dbReference type="Proteomes" id="UP001470230">
    <property type="component" value="Unassembled WGS sequence"/>
</dbReference>
<evidence type="ECO:0000256" key="1">
    <source>
        <dbReference type="ARBA" id="ARBA00022737"/>
    </source>
</evidence>
<feature type="domain" description="EF-hand" evidence="4">
    <location>
        <begin position="125"/>
        <end position="160"/>
    </location>
</feature>
<dbReference type="SMART" id="SM00054">
    <property type="entry name" value="EFh"/>
    <property type="match status" value="4"/>
</dbReference>
<feature type="domain" description="EF-hand" evidence="4">
    <location>
        <begin position="89"/>
        <end position="124"/>
    </location>
</feature>
<dbReference type="PROSITE" id="PS50222">
    <property type="entry name" value="EF_HAND_2"/>
    <property type="match status" value="4"/>
</dbReference>
<accession>A0ABR2I680</accession>
<keyword evidence="6" id="KW-1185">Reference proteome</keyword>
<comment type="caution">
    <text evidence="5">The sequence shown here is derived from an EMBL/GenBank/DDBJ whole genome shotgun (WGS) entry which is preliminary data.</text>
</comment>